<protein>
    <submittedName>
        <fullName evidence="2">Collagen triple helix repeat protein</fullName>
    </submittedName>
</protein>
<accession>A0A8S5NAH7</accession>
<dbReference type="PANTHER" id="PTHR24023:SF1095">
    <property type="entry name" value="EGF-LIKE DOMAIN-CONTAINING PROTEIN"/>
    <property type="match status" value="1"/>
</dbReference>
<reference evidence="2" key="1">
    <citation type="journal article" date="2021" name="Proc. Natl. Acad. Sci. U.S.A.">
        <title>A Catalog of Tens of Thousands of Viruses from Human Metagenomes Reveals Hidden Associations with Chronic Diseases.</title>
        <authorList>
            <person name="Tisza M.J."/>
            <person name="Buck C.B."/>
        </authorList>
    </citation>
    <scope>NUCLEOTIDE SEQUENCE</scope>
    <source>
        <strain evidence="2">CtS3r5</strain>
    </source>
</reference>
<dbReference type="InterPro" id="IPR008160">
    <property type="entry name" value="Collagen"/>
</dbReference>
<dbReference type="Pfam" id="PF01391">
    <property type="entry name" value="Collagen"/>
    <property type="match status" value="2"/>
</dbReference>
<dbReference type="GO" id="GO:0030198">
    <property type="term" value="P:extracellular matrix organization"/>
    <property type="evidence" value="ECO:0007669"/>
    <property type="project" value="TreeGrafter"/>
</dbReference>
<feature type="compositionally biased region" description="Low complexity" evidence="1">
    <location>
        <begin position="48"/>
        <end position="60"/>
    </location>
</feature>
<proteinExistence type="predicted"/>
<dbReference type="InterPro" id="IPR050149">
    <property type="entry name" value="Collagen_superfamily"/>
</dbReference>
<evidence type="ECO:0000256" key="1">
    <source>
        <dbReference type="SAM" id="MobiDB-lite"/>
    </source>
</evidence>
<dbReference type="Gene3D" id="1.20.5.320">
    <property type="entry name" value="6-Phosphogluconate Dehydrogenase, domain 3"/>
    <property type="match status" value="2"/>
</dbReference>
<dbReference type="PANTHER" id="PTHR24023">
    <property type="entry name" value="COLLAGEN ALPHA"/>
    <property type="match status" value="1"/>
</dbReference>
<feature type="region of interest" description="Disordered" evidence="1">
    <location>
        <begin position="123"/>
        <end position="156"/>
    </location>
</feature>
<evidence type="ECO:0000313" key="2">
    <source>
        <dbReference type="EMBL" id="DAD91391.1"/>
    </source>
</evidence>
<sequence>MAIELISKIKPKNNGDFKLVDVEDIEYNGKGLDEAIKSGEFKGEQGPKGDQGPAGPAGQDGADGEKGEQGETGPTGPAGADGATWLMGTANPTNQGKTGDFYLNTANFDVWSKATGTWAKTGNIKGAAGVEGPKGDKGDTGEQGQPGIQGPKGDPGEAFTIAKTYKSVAEMNAGFATDGVKEGQFVMIDTGSVEDEDNAKLYVKGAEAYSYITDLSGATGLTGPAGEQGPQGNPGAKGDTGEQGPQGEKGDTGEQGPKGDQGIQGPKGDTGPAGADGKTPTFELREGHLYAIYED</sequence>
<feature type="compositionally biased region" description="Basic and acidic residues" evidence="1">
    <location>
        <begin position="36"/>
        <end position="47"/>
    </location>
</feature>
<dbReference type="GO" id="GO:0005615">
    <property type="term" value="C:extracellular space"/>
    <property type="evidence" value="ECO:0007669"/>
    <property type="project" value="TreeGrafter"/>
</dbReference>
<name>A0A8S5NAH7_9CAUD</name>
<feature type="compositionally biased region" description="Low complexity" evidence="1">
    <location>
        <begin position="71"/>
        <end position="84"/>
    </location>
</feature>
<dbReference type="GO" id="GO:0031012">
    <property type="term" value="C:extracellular matrix"/>
    <property type="evidence" value="ECO:0007669"/>
    <property type="project" value="TreeGrafter"/>
</dbReference>
<organism evidence="2">
    <name type="scientific">Siphoviridae sp. ctS3r5</name>
    <dbReference type="NCBI Taxonomy" id="2826341"/>
    <lineage>
        <taxon>Viruses</taxon>
        <taxon>Duplodnaviria</taxon>
        <taxon>Heunggongvirae</taxon>
        <taxon>Uroviricota</taxon>
        <taxon>Caudoviricetes</taxon>
    </lineage>
</organism>
<feature type="region of interest" description="Disordered" evidence="1">
    <location>
        <begin position="36"/>
        <end position="92"/>
    </location>
</feature>
<feature type="region of interest" description="Disordered" evidence="1">
    <location>
        <begin position="220"/>
        <end position="295"/>
    </location>
</feature>
<keyword evidence="2" id="KW-0176">Collagen</keyword>
<dbReference type="GO" id="GO:0030020">
    <property type="term" value="F:extracellular matrix structural constituent conferring tensile strength"/>
    <property type="evidence" value="ECO:0007669"/>
    <property type="project" value="TreeGrafter"/>
</dbReference>
<dbReference type="EMBL" id="BK015112">
    <property type="protein sequence ID" value="DAD91391.1"/>
    <property type="molecule type" value="Genomic_DNA"/>
</dbReference>